<dbReference type="InterPro" id="IPR036286">
    <property type="entry name" value="LexA/Signal_pep-like_sf"/>
</dbReference>
<gene>
    <name evidence="8" type="primary">lepB</name>
    <name evidence="8" type="ORF">COW82_00115</name>
</gene>
<dbReference type="PROSITE" id="PS00761">
    <property type="entry name" value="SPASE_I_3"/>
    <property type="match status" value="1"/>
</dbReference>
<evidence type="ECO:0000259" key="7">
    <source>
        <dbReference type="Pfam" id="PF10502"/>
    </source>
</evidence>
<comment type="catalytic activity">
    <reaction evidence="1 6">
        <text>Cleavage of hydrophobic, N-terminal signal or leader sequences from secreted and periplasmic proteins.</text>
        <dbReference type="EC" id="3.4.21.89"/>
    </reaction>
</comment>
<dbReference type="PANTHER" id="PTHR43390">
    <property type="entry name" value="SIGNAL PEPTIDASE I"/>
    <property type="match status" value="1"/>
</dbReference>
<dbReference type="InterPro" id="IPR019758">
    <property type="entry name" value="Pept_S26A_signal_pept_1_CS"/>
</dbReference>
<keyword evidence="6" id="KW-0645">Protease</keyword>
<evidence type="ECO:0000256" key="6">
    <source>
        <dbReference type="RuleBase" id="RU362042"/>
    </source>
</evidence>
<proteinExistence type="inferred from homology"/>
<accession>A0A2H0DXB3</accession>
<keyword evidence="6" id="KW-0472">Membrane</keyword>
<evidence type="ECO:0000313" key="8">
    <source>
        <dbReference type="EMBL" id="PIP86807.1"/>
    </source>
</evidence>
<comment type="caution">
    <text evidence="8">The sequence shown here is derived from an EMBL/GenBank/DDBJ whole genome shotgun (WGS) entry which is preliminary data.</text>
</comment>
<protein>
    <recommendedName>
        <fullName evidence="3 6">Signal peptidase I</fullName>
        <ecNumber evidence="3 6">3.4.21.89</ecNumber>
    </recommendedName>
</protein>
<sequence>MSNVFPKYNDRYMEQNNLDQRQDFGGRISKKEKGQGFFSEIIKFTLLAVFLVLPFRIFIAEPFIVSGSSMEPSFQSGNYLIIDKLSYRLGDPKRGDAIVLRYPLDKSRFFIKRIIGLPEETITMTDGDVYISKNDGEKEEKIEEPYLKNKTVENFSVSLGEREYFVMGDNRPVSLDSRSWGVLERSFIKGKPVLRLLPITKAEVNPGK</sequence>
<feature type="active site" evidence="5">
    <location>
        <position position="112"/>
    </location>
</feature>
<comment type="similarity">
    <text evidence="2 6">Belongs to the peptidase S26 family.</text>
</comment>
<dbReference type="GO" id="GO:0009003">
    <property type="term" value="F:signal peptidase activity"/>
    <property type="evidence" value="ECO:0007669"/>
    <property type="project" value="UniProtKB-EC"/>
</dbReference>
<evidence type="ECO:0000256" key="2">
    <source>
        <dbReference type="ARBA" id="ARBA00009370"/>
    </source>
</evidence>
<feature type="active site" evidence="5">
    <location>
        <position position="69"/>
    </location>
</feature>
<dbReference type="InterPro" id="IPR019533">
    <property type="entry name" value="Peptidase_S26"/>
</dbReference>
<dbReference type="PRINTS" id="PR00727">
    <property type="entry name" value="LEADERPTASE"/>
</dbReference>
<name>A0A2H0DXB3_9BACT</name>
<dbReference type="GO" id="GO:0016020">
    <property type="term" value="C:membrane"/>
    <property type="evidence" value="ECO:0007669"/>
    <property type="project" value="UniProtKB-SubCell"/>
</dbReference>
<dbReference type="GO" id="GO:0004252">
    <property type="term" value="F:serine-type endopeptidase activity"/>
    <property type="evidence" value="ECO:0007669"/>
    <property type="project" value="InterPro"/>
</dbReference>
<dbReference type="NCBIfam" id="TIGR02227">
    <property type="entry name" value="sigpep_I_bact"/>
    <property type="match status" value="1"/>
</dbReference>
<dbReference type="PANTHER" id="PTHR43390:SF1">
    <property type="entry name" value="CHLOROPLAST PROCESSING PEPTIDASE"/>
    <property type="match status" value="1"/>
</dbReference>
<evidence type="ECO:0000313" key="9">
    <source>
        <dbReference type="Proteomes" id="UP000231276"/>
    </source>
</evidence>
<feature type="transmembrane region" description="Helical" evidence="6">
    <location>
        <begin position="37"/>
        <end position="59"/>
    </location>
</feature>
<dbReference type="Proteomes" id="UP000231276">
    <property type="component" value="Unassembled WGS sequence"/>
</dbReference>
<dbReference type="Gene3D" id="2.10.109.10">
    <property type="entry name" value="Umud Fragment, subunit A"/>
    <property type="match status" value="1"/>
</dbReference>
<comment type="subcellular location">
    <subcellularLocation>
        <location evidence="6">Membrane</location>
        <topology evidence="6">Single-pass type II membrane protein</topology>
    </subcellularLocation>
</comment>
<reference evidence="8 9" key="1">
    <citation type="submission" date="2017-09" db="EMBL/GenBank/DDBJ databases">
        <title>Depth-based differentiation of microbial function through sediment-hosted aquifers and enrichment of novel symbionts in the deep terrestrial subsurface.</title>
        <authorList>
            <person name="Probst A.J."/>
            <person name="Ladd B."/>
            <person name="Jarett J.K."/>
            <person name="Geller-Mcgrath D.E."/>
            <person name="Sieber C.M."/>
            <person name="Emerson J.B."/>
            <person name="Anantharaman K."/>
            <person name="Thomas B.C."/>
            <person name="Malmstrom R."/>
            <person name="Stieglmeier M."/>
            <person name="Klingl A."/>
            <person name="Woyke T."/>
            <person name="Ryan C.M."/>
            <person name="Banfield J.F."/>
        </authorList>
    </citation>
    <scope>NUCLEOTIDE SEQUENCE [LARGE SCALE GENOMIC DNA]</scope>
    <source>
        <strain evidence="8">CG22_combo_CG10-13_8_21_14_all_43_18</strain>
    </source>
</reference>
<keyword evidence="4 6" id="KW-0378">Hydrolase</keyword>
<dbReference type="EC" id="3.4.21.89" evidence="3 6"/>
<evidence type="ECO:0000256" key="1">
    <source>
        <dbReference type="ARBA" id="ARBA00000677"/>
    </source>
</evidence>
<dbReference type="SUPFAM" id="SSF51306">
    <property type="entry name" value="LexA/Signal peptidase"/>
    <property type="match status" value="1"/>
</dbReference>
<evidence type="ECO:0000256" key="5">
    <source>
        <dbReference type="PIRSR" id="PIRSR600223-1"/>
    </source>
</evidence>
<keyword evidence="6" id="KW-1133">Transmembrane helix</keyword>
<dbReference type="EMBL" id="PCTS01000002">
    <property type="protein sequence ID" value="PIP86807.1"/>
    <property type="molecule type" value="Genomic_DNA"/>
</dbReference>
<dbReference type="AlphaFoldDB" id="A0A2H0DXB3"/>
<evidence type="ECO:0000256" key="4">
    <source>
        <dbReference type="ARBA" id="ARBA00022801"/>
    </source>
</evidence>
<dbReference type="Pfam" id="PF10502">
    <property type="entry name" value="Peptidase_S26"/>
    <property type="match status" value="1"/>
</dbReference>
<feature type="domain" description="Peptidase S26" evidence="7">
    <location>
        <begin position="40"/>
        <end position="195"/>
    </location>
</feature>
<dbReference type="InterPro" id="IPR000223">
    <property type="entry name" value="Pept_S26A_signal_pept_1"/>
</dbReference>
<keyword evidence="6" id="KW-0812">Transmembrane</keyword>
<evidence type="ECO:0000256" key="3">
    <source>
        <dbReference type="ARBA" id="ARBA00013208"/>
    </source>
</evidence>
<organism evidence="8 9">
    <name type="scientific">Candidatus Campbellbacteria bacterium CG22_combo_CG10-13_8_21_14_all_43_18</name>
    <dbReference type="NCBI Taxonomy" id="1974530"/>
    <lineage>
        <taxon>Bacteria</taxon>
        <taxon>Candidatus Campbelliibacteriota</taxon>
    </lineage>
</organism>
<dbReference type="CDD" id="cd06530">
    <property type="entry name" value="S26_SPase_I"/>
    <property type="match status" value="1"/>
</dbReference>
<dbReference type="GO" id="GO:0006465">
    <property type="term" value="P:signal peptide processing"/>
    <property type="evidence" value="ECO:0007669"/>
    <property type="project" value="InterPro"/>
</dbReference>